<comment type="caution">
    <text evidence="1">The sequence shown here is derived from an EMBL/GenBank/DDBJ whole genome shotgun (WGS) entry which is preliminary data.</text>
</comment>
<evidence type="ECO:0000313" key="2">
    <source>
        <dbReference type="Proteomes" id="UP000498980"/>
    </source>
</evidence>
<dbReference type="Proteomes" id="UP000498980">
    <property type="component" value="Unassembled WGS sequence"/>
</dbReference>
<dbReference type="EMBL" id="BLWC01000001">
    <property type="protein sequence ID" value="GFM95299.1"/>
    <property type="molecule type" value="Genomic_DNA"/>
</dbReference>
<keyword evidence="2" id="KW-1185">Reference proteome</keyword>
<reference evidence="1 2" key="1">
    <citation type="submission" date="2020-05" db="EMBL/GenBank/DDBJ databases">
        <title>Whole genome shotgun sequence of Streptomyces fulvorobeus NBRC 15897.</title>
        <authorList>
            <person name="Komaki H."/>
            <person name="Tamura T."/>
        </authorList>
    </citation>
    <scope>NUCLEOTIDE SEQUENCE [LARGE SCALE GENOMIC DNA]</scope>
    <source>
        <strain evidence="1 2">NBRC 15897</strain>
    </source>
</reference>
<accession>A0A7J0BYI2</accession>
<gene>
    <name evidence="1" type="ORF">Sfulv_01100</name>
</gene>
<proteinExistence type="predicted"/>
<dbReference type="AlphaFoldDB" id="A0A7J0BYI2"/>
<protein>
    <submittedName>
        <fullName evidence="1">Uncharacterized protein</fullName>
    </submittedName>
</protein>
<organism evidence="1 2">
    <name type="scientific">Streptomyces fulvorobeus</name>
    <dbReference type="NCBI Taxonomy" id="284028"/>
    <lineage>
        <taxon>Bacteria</taxon>
        <taxon>Bacillati</taxon>
        <taxon>Actinomycetota</taxon>
        <taxon>Actinomycetes</taxon>
        <taxon>Kitasatosporales</taxon>
        <taxon>Streptomycetaceae</taxon>
        <taxon>Streptomyces</taxon>
    </lineage>
</organism>
<name>A0A7J0BYI2_9ACTN</name>
<evidence type="ECO:0000313" key="1">
    <source>
        <dbReference type="EMBL" id="GFM95299.1"/>
    </source>
</evidence>
<sequence length="104" mass="11142">MSDRPWGLPVPILDALECSRFPPLPFSWLRNGLTAFGSATTSPIVVDDPGGGVTGPEGIDGPLMRGLSTGTLQVRLGLQLRKKSPCLMGSQIRNVFNYRVCTGK</sequence>